<dbReference type="PANTHER" id="PTHR32196:SF72">
    <property type="entry name" value="RIBOSE IMPORT PERMEASE PROTEIN RBSC"/>
    <property type="match status" value="1"/>
</dbReference>
<dbReference type="GO" id="GO:0005886">
    <property type="term" value="C:plasma membrane"/>
    <property type="evidence" value="ECO:0007669"/>
    <property type="project" value="UniProtKB-SubCell"/>
</dbReference>
<dbReference type="InterPro" id="IPR001851">
    <property type="entry name" value="ABC_transp_permease"/>
</dbReference>
<feature type="transmembrane region" description="Helical" evidence="6">
    <location>
        <begin position="161"/>
        <end position="183"/>
    </location>
</feature>
<feature type="transmembrane region" description="Helical" evidence="6">
    <location>
        <begin position="12"/>
        <end position="32"/>
    </location>
</feature>
<feature type="transmembrane region" description="Helical" evidence="6">
    <location>
        <begin position="124"/>
        <end position="141"/>
    </location>
</feature>
<dbReference type="Proteomes" id="UP000013085">
    <property type="component" value="Unassembled WGS sequence"/>
</dbReference>
<evidence type="ECO:0000256" key="5">
    <source>
        <dbReference type="ARBA" id="ARBA00023136"/>
    </source>
</evidence>
<keyword evidence="4 6" id="KW-1133">Transmembrane helix</keyword>
<protein>
    <submittedName>
        <fullName evidence="7">Ribose/xylose/arabinose/galactoside ABC transporter permease</fullName>
    </submittedName>
</protein>
<sequence>MKDRNNLKYKILSQQWLILLLIILLISVLTALKNPRFLMLNNVMNIFEQIAVLGLVAAGATILIISGNFDISVGAVIGLSSCLMAMMMNAGIPIPAAAAAGILTAMFCTFFNGVLAILFKAPSFIISLATTSVYTGAALYLTKGVIQTVYGKFDTMNRFRLFGAVPLIFIISLMGCVVVGIILRYTQIGRRIFAIGSNEKAAFLSGIKVTRNKLIFFAMNGFFVGLAAVLLLSRVGSALPSTGAGYELQAMGAVVIGGAPINGGKGNIVGTFFGVLLMGLISNVLNILGVNSYLQEIASGALIIISLGISAIRVHMLTKN</sequence>
<keyword evidence="5 6" id="KW-0472">Membrane</keyword>
<evidence type="ECO:0000313" key="8">
    <source>
        <dbReference type="Proteomes" id="UP000013085"/>
    </source>
</evidence>
<feature type="transmembrane region" description="Helical" evidence="6">
    <location>
        <begin position="297"/>
        <end position="316"/>
    </location>
</feature>
<feature type="transmembrane region" description="Helical" evidence="6">
    <location>
        <begin position="44"/>
        <end position="65"/>
    </location>
</feature>
<feature type="transmembrane region" description="Helical" evidence="6">
    <location>
        <begin position="98"/>
        <end position="119"/>
    </location>
</feature>
<dbReference type="RefSeq" id="WP_002586143.1">
    <property type="nucleotide sequence ID" value="NZ_KB850976.1"/>
</dbReference>
<evidence type="ECO:0000256" key="1">
    <source>
        <dbReference type="ARBA" id="ARBA00004651"/>
    </source>
</evidence>
<evidence type="ECO:0000256" key="6">
    <source>
        <dbReference type="SAM" id="Phobius"/>
    </source>
</evidence>
<dbReference type="Pfam" id="PF02653">
    <property type="entry name" value="BPD_transp_2"/>
    <property type="match status" value="1"/>
</dbReference>
<reference evidence="7 8" key="1">
    <citation type="submission" date="2013-01" db="EMBL/GenBank/DDBJ databases">
        <title>The Genome Sequence of Clostridium clostridioforme 90A8.</title>
        <authorList>
            <consortium name="The Broad Institute Genome Sequencing Platform"/>
            <person name="Earl A."/>
            <person name="Ward D."/>
            <person name="Feldgarden M."/>
            <person name="Gevers D."/>
            <person name="Courvalin P."/>
            <person name="Lambert T."/>
            <person name="Walker B."/>
            <person name="Young S.K."/>
            <person name="Zeng Q."/>
            <person name="Gargeya S."/>
            <person name="Fitzgerald M."/>
            <person name="Haas B."/>
            <person name="Abouelleil A."/>
            <person name="Alvarado L."/>
            <person name="Arachchi H.M."/>
            <person name="Berlin A.M."/>
            <person name="Chapman S.B."/>
            <person name="Dewar J."/>
            <person name="Goldberg J."/>
            <person name="Griggs A."/>
            <person name="Gujja S."/>
            <person name="Hansen M."/>
            <person name="Howarth C."/>
            <person name="Imamovic A."/>
            <person name="Larimer J."/>
            <person name="McCowan C."/>
            <person name="Murphy C."/>
            <person name="Neiman D."/>
            <person name="Pearson M."/>
            <person name="Priest M."/>
            <person name="Roberts A."/>
            <person name="Saif S."/>
            <person name="Shea T."/>
            <person name="Sisk P."/>
            <person name="Sykes S."/>
            <person name="Wortman J."/>
            <person name="Nusbaum C."/>
            <person name="Birren B."/>
        </authorList>
    </citation>
    <scope>NUCLEOTIDE SEQUENCE [LARGE SCALE GENOMIC DNA]</scope>
    <source>
        <strain evidence="7 8">90A8</strain>
    </source>
</reference>
<accession>A0A0E2HVY6</accession>
<proteinExistence type="predicted"/>
<organism evidence="7 8">
    <name type="scientific">[Clostridium] clostridioforme 90A8</name>
    <dbReference type="NCBI Taxonomy" id="999408"/>
    <lineage>
        <taxon>Bacteria</taxon>
        <taxon>Bacillati</taxon>
        <taxon>Bacillota</taxon>
        <taxon>Clostridia</taxon>
        <taxon>Lachnospirales</taxon>
        <taxon>Lachnospiraceae</taxon>
        <taxon>Enterocloster</taxon>
    </lineage>
</organism>
<evidence type="ECO:0000313" key="7">
    <source>
        <dbReference type="EMBL" id="ENZ20366.1"/>
    </source>
</evidence>
<dbReference type="PANTHER" id="PTHR32196">
    <property type="entry name" value="ABC TRANSPORTER PERMEASE PROTEIN YPHD-RELATED-RELATED"/>
    <property type="match status" value="1"/>
</dbReference>
<keyword evidence="2" id="KW-1003">Cell membrane</keyword>
<gene>
    <name evidence="7" type="ORF">HMPREF1090_00301</name>
</gene>
<dbReference type="CDD" id="cd06579">
    <property type="entry name" value="TM_PBP1_transp_AraH_like"/>
    <property type="match status" value="1"/>
</dbReference>
<dbReference type="AlphaFoldDB" id="A0A0E2HVY6"/>
<dbReference type="PATRIC" id="fig|999408.3.peg.326"/>
<evidence type="ECO:0000256" key="2">
    <source>
        <dbReference type="ARBA" id="ARBA00022475"/>
    </source>
</evidence>
<name>A0A0E2HVY6_9FIRM</name>
<feature type="transmembrane region" description="Helical" evidence="6">
    <location>
        <begin position="268"/>
        <end position="291"/>
    </location>
</feature>
<keyword evidence="3 6" id="KW-0812">Transmembrane</keyword>
<feature type="transmembrane region" description="Helical" evidence="6">
    <location>
        <begin position="214"/>
        <end position="232"/>
    </location>
</feature>
<comment type="caution">
    <text evidence="7">The sequence shown here is derived from an EMBL/GenBank/DDBJ whole genome shotgun (WGS) entry which is preliminary data.</text>
</comment>
<evidence type="ECO:0000256" key="3">
    <source>
        <dbReference type="ARBA" id="ARBA00022692"/>
    </source>
</evidence>
<dbReference type="EMBL" id="AGYR01000001">
    <property type="protein sequence ID" value="ENZ20366.1"/>
    <property type="molecule type" value="Genomic_DNA"/>
</dbReference>
<dbReference type="GO" id="GO:0022857">
    <property type="term" value="F:transmembrane transporter activity"/>
    <property type="evidence" value="ECO:0007669"/>
    <property type="project" value="InterPro"/>
</dbReference>
<dbReference type="HOGENOM" id="CLU_028880_0_2_9"/>
<feature type="transmembrane region" description="Helical" evidence="6">
    <location>
        <begin position="72"/>
        <end position="92"/>
    </location>
</feature>
<evidence type="ECO:0000256" key="4">
    <source>
        <dbReference type="ARBA" id="ARBA00022989"/>
    </source>
</evidence>
<comment type="subcellular location">
    <subcellularLocation>
        <location evidence="1">Cell membrane</location>
        <topology evidence="1">Multi-pass membrane protein</topology>
    </subcellularLocation>
</comment>